<feature type="domain" description="Aspartate/ornithine carbamoyltransferase Asp/Orn-binding" evidence="7">
    <location>
        <begin position="149"/>
        <end position="300"/>
    </location>
</feature>
<accession>A0A1T4M4L5</accession>
<dbReference type="NCBIfam" id="TIGR00658">
    <property type="entry name" value="orni_carb_tr"/>
    <property type="match status" value="1"/>
</dbReference>
<dbReference type="EMBL" id="FUWR01000004">
    <property type="protein sequence ID" value="SJZ61684.1"/>
    <property type="molecule type" value="Genomic_DNA"/>
</dbReference>
<dbReference type="PANTHER" id="PTHR45753">
    <property type="entry name" value="ORNITHINE CARBAMOYLTRANSFERASE, MITOCHONDRIAL"/>
    <property type="match status" value="1"/>
</dbReference>
<dbReference type="Pfam" id="PF00185">
    <property type="entry name" value="OTCace"/>
    <property type="match status" value="1"/>
</dbReference>
<keyword evidence="6" id="KW-0963">Cytoplasm</keyword>
<feature type="binding site" evidence="6">
    <location>
        <begin position="226"/>
        <end position="227"/>
    </location>
    <ligand>
        <name>L-ornithine</name>
        <dbReference type="ChEBI" id="CHEBI:46911"/>
    </ligand>
</feature>
<comment type="catalytic activity">
    <reaction evidence="5 6">
        <text>carbamoyl phosphate + L-ornithine = L-citrulline + phosphate + H(+)</text>
        <dbReference type="Rhea" id="RHEA:19513"/>
        <dbReference type="ChEBI" id="CHEBI:15378"/>
        <dbReference type="ChEBI" id="CHEBI:43474"/>
        <dbReference type="ChEBI" id="CHEBI:46911"/>
        <dbReference type="ChEBI" id="CHEBI:57743"/>
        <dbReference type="ChEBI" id="CHEBI:58228"/>
        <dbReference type="EC" id="2.1.3.3"/>
    </reaction>
</comment>
<evidence type="ECO:0000259" key="7">
    <source>
        <dbReference type="Pfam" id="PF00185"/>
    </source>
</evidence>
<evidence type="ECO:0000259" key="8">
    <source>
        <dbReference type="Pfam" id="PF02729"/>
    </source>
</evidence>
<dbReference type="Gene3D" id="3.40.50.1370">
    <property type="entry name" value="Aspartate/ornithine carbamoyltransferase"/>
    <property type="match status" value="2"/>
</dbReference>
<keyword evidence="4 6" id="KW-0808">Transferase</keyword>
<feature type="binding site" evidence="6">
    <location>
        <begin position="262"/>
        <end position="263"/>
    </location>
    <ligand>
        <name>carbamoyl phosphate</name>
        <dbReference type="ChEBI" id="CHEBI:58228"/>
    </ligand>
</feature>
<dbReference type="PANTHER" id="PTHR45753:SF3">
    <property type="entry name" value="ORNITHINE TRANSCARBAMYLASE, MITOCHONDRIAL"/>
    <property type="match status" value="1"/>
</dbReference>
<dbReference type="PRINTS" id="PR00100">
    <property type="entry name" value="AOTCASE"/>
</dbReference>
<dbReference type="InterPro" id="IPR024904">
    <property type="entry name" value="OTCase_ArgI"/>
</dbReference>
<evidence type="ECO:0000313" key="9">
    <source>
        <dbReference type="EMBL" id="SJZ61684.1"/>
    </source>
</evidence>
<dbReference type="PRINTS" id="PR00102">
    <property type="entry name" value="OTCASE"/>
</dbReference>
<dbReference type="InterPro" id="IPR006132">
    <property type="entry name" value="Asp/Orn_carbamoyltranf_P-bd"/>
</dbReference>
<dbReference type="HAMAP" id="MF_01109">
    <property type="entry name" value="OTCase"/>
    <property type="match status" value="1"/>
</dbReference>
<gene>
    <name evidence="9" type="ORF">SAMN02745119_01142</name>
</gene>
<dbReference type="RefSeq" id="WP_078789406.1">
    <property type="nucleotide sequence ID" value="NZ_FUWR01000004.1"/>
</dbReference>
<organism evidence="9 10">
    <name type="scientific">Trichlorobacter thiogenes</name>
    <dbReference type="NCBI Taxonomy" id="115783"/>
    <lineage>
        <taxon>Bacteria</taxon>
        <taxon>Pseudomonadati</taxon>
        <taxon>Thermodesulfobacteriota</taxon>
        <taxon>Desulfuromonadia</taxon>
        <taxon>Geobacterales</taxon>
        <taxon>Geobacteraceae</taxon>
        <taxon>Trichlorobacter</taxon>
    </lineage>
</organism>
<feature type="binding site" evidence="6">
    <location>
        <position position="79"/>
    </location>
    <ligand>
        <name>carbamoyl phosphate</name>
        <dbReference type="ChEBI" id="CHEBI:58228"/>
    </ligand>
</feature>
<reference evidence="10" key="1">
    <citation type="submission" date="2017-02" db="EMBL/GenBank/DDBJ databases">
        <authorList>
            <person name="Varghese N."/>
            <person name="Submissions S."/>
        </authorList>
    </citation>
    <scope>NUCLEOTIDE SEQUENCE [LARGE SCALE GENOMIC DNA]</scope>
    <source>
        <strain evidence="10">ATCC BAA-34</strain>
    </source>
</reference>
<dbReference type="Pfam" id="PF02729">
    <property type="entry name" value="OTCace_N"/>
    <property type="match status" value="1"/>
</dbReference>
<dbReference type="FunFam" id="3.40.50.1370:FF:000008">
    <property type="entry name" value="Ornithine carbamoyltransferase"/>
    <property type="match status" value="1"/>
</dbReference>
<feature type="binding site" evidence="6">
    <location>
        <begin position="130"/>
        <end position="133"/>
    </location>
    <ligand>
        <name>carbamoyl phosphate</name>
        <dbReference type="ChEBI" id="CHEBI:58228"/>
    </ligand>
</feature>
<feature type="domain" description="Aspartate/ornithine carbamoyltransferase carbamoyl-P binding" evidence="8">
    <location>
        <begin position="3"/>
        <end position="143"/>
    </location>
</feature>
<dbReference type="GO" id="GO:0042450">
    <property type="term" value="P:L-arginine biosynthetic process via ornithine"/>
    <property type="evidence" value="ECO:0007669"/>
    <property type="project" value="UniProtKB-UniRule"/>
</dbReference>
<dbReference type="GO" id="GO:0004585">
    <property type="term" value="F:ornithine carbamoyltransferase activity"/>
    <property type="evidence" value="ECO:0007669"/>
    <property type="project" value="UniProtKB-UniRule"/>
</dbReference>
<comment type="similarity">
    <text evidence="2 6">Belongs to the aspartate/ornithine carbamoyltransferase superfamily. OTCase family.</text>
</comment>
<feature type="binding site" evidence="6">
    <location>
        <position position="290"/>
    </location>
    <ligand>
        <name>carbamoyl phosphate</name>
        <dbReference type="ChEBI" id="CHEBI:58228"/>
    </ligand>
</feature>
<dbReference type="SUPFAM" id="SSF53671">
    <property type="entry name" value="Aspartate/ornithine carbamoyltransferase"/>
    <property type="match status" value="1"/>
</dbReference>
<dbReference type="InterPro" id="IPR002292">
    <property type="entry name" value="Orn/put_carbamltrans"/>
</dbReference>
<feature type="binding site" evidence="6">
    <location>
        <position position="222"/>
    </location>
    <ligand>
        <name>L-ornithine</name>
        <dbReference type="ChEBI" id="CHEBI:46911"/>
    </ligand>
</feature>
<dbReference type="Proteomes" id="UP000190102">
    <property type="component" value="Unassembled WGS sequence"/>
</dbReference>
<evidence type="ECO:0000256" key="6">
    <source>
        <dbReference type="HAMAP-Rule" id="MF_01109"/>
    </source>
</evidence>
<evidence type="ECO:0000256" key="2">
    <source>
        <dbReference type="ARBA" id="ARBA00007805"/>
    </source>
</evidence>
<feature type="binding site" evidence="6">
    <location>
        <begin position="52"/>
        <end position="55"/>
    </location>
    <ligand>
        <name>carbamoyl phosphate</name>
        <dbReference type="ChEBI" id="CHEBI:58228"/>
    </ligand>
</feature>
<evidence type="ECO:0000256" key="3">
    <source>
        <dbReference type="ARBA" id="ARBA00013007"/>
    </source>
</evidence>
<name>A0A1T4M4L5_9BACT</name>
<keyword evidence="10" id="KW-1185">Reference proteome</keyword>
<dbReference type="GO" id="GO:0019240">
    <property type="term" value="P:citrulline biosynthetic process"/>
    <property type="evidence" value="ECO:0007669"/>
    <property type="project" value="TreeGrafter"/>
</dbReference>
<dbReference type="PROSITE" id="PS00097">
    <property type="entry name" value="CARBAMOYLTRANSFERASE"/>
    <property type="match status" value="1"/>
</dbReference>
<evidence type="ECO:0000256" key="1">
    <source>
        <dbReference type="ARBA" id="ARBA00004975"/>
    </source>
</evidence>
<feature type="binding site" evidence="6">
    <location>
        <position position="103"/>
    </location>
    <ligand>
        <name>carbamoyl phosphate</name>
        <dbReference type="ChEBI" id="CHEBI:58228"/>
    </ligand>
</feature>
<dbReference type="AlphaFoldDB" id="A0A1T4M4L5"/>
<comment type="pathway">
    <text evidence="1">Amino-acid biosynthesis; L-arginine biosynthesis; L-arginine from L-ornithine and carbamoyl phosphate: step 1/3.</text>
</comment>
<dbReference type="GO" id="GO:0005737">
    <property type="term" value="C:cytoplasm"/>
    <property type="evidence" value="ECO:0007669"/>
    <property type="project" value="UniProtKB-SubCell"/>
</dbReference>
<evidence type="ECO:0000256" key="4">
    <source>
        <dbReference type="ARBA" id="ARBA00022679"/>
    </source>
</evidence>
<dbReference type="STRING" id="115783.SAMN02745119_01142"/>
<dbReference type="InterPro" id="IPR006131">
    <property type="entry name" value="Asp_carbamoyltransf_Asp/Orn-bd"/>
</dbReference>
<evidence type="ECO:0000256" key="5">
    <source>
        <dbReference type="ARBA" id="ARBA00048772"/>
    </source>
</evidence>
<feature type="binding site" evidence="6">
    <location>
        <position position="161"/>
    </location>
    <ligand>
        <name>L-ornithine</name>
        <dbReference type="ChEBI" id="CHEBI:46911"/>
    </ligand>
</feature>
<proteinExistence type="inferred from homology"/>
<dbReference type="OrthoDB" id="9802587at2"/>
<dbReference type="InterPro" id="IPR036901">
    <property type="entry name" value="Asp/Orn_carbamoylTrfase_sf"/>
</dbReference>
<evidence type="ECO:0000313" key="10">
    <source>
        <dbReference type="Proteomes" id="UP000190102"/>
    </source>
</evidence>
<comment type="subcellular location">
    <subcellularLocation>
        <location evidence="6">Cytoplasm</location>
    </subcellularLocation>
</comment>
<dbReference type="EC" id="2.1.3.3" evidence="3 6"/>
<dbReference type="NCBIfam" id="NF001986">
    <property type="entry name" value="PRK00779.1"/>
    <property type="match status" value="1"/>
</dbReference>
<dbReference type="GO" id="GO:0016597">
    <property type="term" value="F:amino acid binding"/>
    <property type="evidence" value="ECO:0007669"/>
    <property type="project" value="InterPro"/>
</dbReference>
<dbReference type="InterPro" id="IPR006130">
    <property type="entry name" value="Asp/Orn_carbamoylTrfase"/>
</dbReference>
<sequence>MTRHFLALHDFTKQELDAMLALAAELKQKQKSGIEHHLLKGKTLAMIFEKASTRTRISFEVGIYQLGGHGLFISSANSQMGRGEPIKDSARVMARYCDGVMIRTFGQEIVDEFARYSDVPVINGLTDLFHPCQIMADLQTVIEHKGGYQGLKFAWVGDGNNMANTWIEAAAIFGFDLALACPQGYEPDRHVWDWAQKQGTATITITEDPEEAVRDADVINTDVWASMGQESEQKQREFAFQGYCVNDELLAAAKPDSIVLHCLPAHRGEEISDSVIEGKQSVVWDEAENRLHIQKAIMATLMK</sequence>
<protein>
    <recommendedName>
        <fullName evidence="3 6">Ornithine carbamoyltransferase</fullName>
        <shortName evidence="6">OTCase</shortName>
        <ecNumber evidence="3 6">2.1.3.3</ecNumber>
    </recommendedName>
</protein>